<gene>
    <name evidence="5" type="primary">etfA_1</name>
    <name evidence="4" type="ORF">LS41612_16955</name>
    <name evidence="5" type="ORF">NCTC10338_01299</name>
</gene>
<dbReference type="GO" id="GO:0009055">
    <property type="term" value="F:electron transfer activity"/>
    <property type="evidence" value="ECO:0007669"/>
    <property type="project" value="InterPro"/>
</dbReference>
<evidence type="ECO:0000259" key="3">
    <source>
        <dbReference type="SMART" id="SM00893"/>
    </source>
</evidence>
<dbReference type="RefSeq" id="WP_024361549.1">
    <property type="nucleotide sequence ID" value="NZ_BJNS01000011.1"/>
</dbReference>
<accession>A0A2S0K3G8</accession>
<evidence type="ECO:0000256" key="1">
    <source>
        <dbReference type="ARBA" id="ARBA00005817"/>
    </source>
</evidence>
<dbReference type="GO" id="GO:0050660">
    <property type="term" value="F:flavin adenine dinucleotide binding"/>
    <property type="evidence" value="ECO:0007669"/>
    <property type="project" value="InterPro"/>
</dbReference>
<dbReference type="InterPro" id="IPR001308">
    <property type="entry name" value="ETF_a/FixB"/>
</dbReference>
<dbReference type="Gene3D" id="3.40.50.1220">
    <property type="entry name" value="TPP-binding domain"/>
    <property type="match status" value="1"/>
</dbReference>
<dbReference type="InterPro" id="IPR014730">
    <property type="entry name" value="ETF_a/b_N"/>
</dbReference>
<organism evidence="4 6">
    <name type="scientific">Lysinibacillus sphaericus</name>
    <name type="common">Bacillus sphaericus</name>
    <dbReference type="NCBI Taxonomy" id="1421"/>
    <lineage>
        <taxon>Bacteria</taxon>
        <taxon>Bacillati</taxon>
        <taxon>Bacillota</taxon>
        <taxon>Bacilli</taxon>
        <taxon>Bacillales</taxon>
        <taxon>Bacillaceae</taxon>
        <taxon>Lysinibacillus</taxon>
    </lineage>
</organism>
<evidence type="ECO:0000313" key="5">
    <source>
        <dbReference type="EMBL" id="SUV16222.1"/>
    </source>
</evidence>
<evidence type="ECO:0000313" key="6">
    <source>
        <dbReference type="Proteomes" id="UP000238825"/>
    </source>
</evidence>
<reference evidence="4 6" key="1">
    <citation type="submission" date="2017-03" db="EMBL/GenBank/DDBJ databases">
        <title>The whole genome sequencing and assembly of Lysinibacillus sphaericus DSM 28T strain.</title>
        <authorList>
            <person name="Lee Y.-J."/>
            <person name="Yi H."/>
            <person name="Bahn Y.-S."/>
            <person name="Kim J.F."/>
            <person name="Lee D.-W."/>
        </authorList>
    </citation>
    <scope>NUCLEOTIDE SEQUENCE [LARGE SCALE GENOMIC DNA]</scope>
    <source>
        <strain evidence="4 6">DSM 28</strain>
    </source>
</reference>
<feature type="binding site" evidence="2">
    <location>
        <begin position="240"/>
        <end position="241"/>
    </location>
    <ligand>
        <name>FAD</name>
        <dbReference type="ChEBI" id="CHEBI:57692"/>
    </ligand>
</feature>
<evidence type="ECO:0000313" key="7">
    <source>
        <dbReference type="Proteomes" id="UP000255295"/>
    </source>
</evidence>
<dbReference type="InterPro" id="IPR029035">
    <property type="entry name" value="DHS-like_NAD/FAD-binding_dom"/>
</dbReference>
<dbReference type="PANTHER" id="PTHR43153">
    <property type="entry name" value="ELECTRON TRANSFER FLAVOPROTEIN ALPHA"/>
    <property type="match status" value="1"/>
</dbReference>
<dbReference type="EMBL" id="UFSZ01000001">
    <property type="protein sequence ID" value="SUV16222.1"/>
    <property type="molecule type" value="Genomic_DNA"/>
</dbReference>
<dbReference type="EMBL" id="CP019980">
    <property type="protein sequence ID" value="AVK97849.1"/>
    <property type="molecule type" value="Genomic_DNA"/>
</dbReference>
<feature type="binding site" evidence="2">
    <location>
        <position position="292"/>
    </location>
    <ligand>
        <name>FAD</name>
        <dbReference type="ChEBI" id="CHEBI:57692"/>
    </ligand>
</feature>
<comment type="similarity">
    <text evidence="1">Belongs to the ETF alpha-subunit/FixB family.</text>
</comment>
<dbReference type="InterPro" id="IPR014729">
    <property type="entry name" value="Rossmann-like_a/b/a_fold"/>
</dbReference>
<dbReference type="PIRSF" id="PIRSF000089">
    <property type="entry name" value="Electra_flavoP_a"/>
    <property type="match status" value="1"/>
</dbReference>
<evidence type="ECO:0000313" key="4">
    <source>
        <dbReference type="EMBL" id="AVK97849.1"/>
    </source>
</evidence>
<dbReference type="Pfam" id="PF01012">
    <property type="entry name" value="ETF"/>
    <property type="match status" value="1"/>
</dbReference>
<dbReference type="InterPro" id="IPR014731">
    <property type="entry name" value="ETF_asu_C"/>
</dbReference>
<dbReference type="Proteomes" id="UP000255295">
    <property type="component" value="Unassembled WGS sequence"/>
</dbReference>
<feature type="domain" description="Electron transfer flavoprotein alpha/beta-subunit N-terminal" evidence="3">
    <location>
        <begin position="8"/>
        <end position="194"/>
    </location>
</feature>
<keyword evidence="2" id="KW-0274">FAD</keyword>
<reference evidence="5 7" key="2">
    <citation type="submission" date="2018-06" db="EMBL/GenBank/DDBJ databases">
        <authorList>
            <consortium name="Pathogen Informatics"/>
            <person name="Doyle S."/>
        </authorList>
    </citation>
    <scope>NUCLEOTIDE SEQUENCE [LARGE SCALE GENOMIC DNA]</scope>
    <source>
        <strain evidence="5 7">NCTC10338</strain>
    </source>
</reference>
<dbReference type="GO" id="GO:0033539">
    <property type="term" value="P:fatty acid beta-oxidation using acyl-CoA dehydrogenase"/>
    <property type="evidence" value="ECO:0007669"/>
    <property type="project" value="TreeGrafter"/>
</dbReference>
<dbReference type="Proteomes" id="UP000238825">
    <property type="component" value="Chromosome"/>
</dbReference>
<dbReference type="GeneID" id="48277890"/>
<dbReference type="SMART" id="SM00893">
    <property type="entry name" value="ETF"/>
    <property type="match status" value="1"/>
</dbReference>
<proteinExistence type="inferred from homology"/>
<dbReference type="PANTHER" id="PTHR43153:SF1">
    <property type="entry name" value="ELECTRON TRANSFER FLAVOPROTEIN SUBUNIT ALPHA, MITOCHONDRIAL"/>
    <property type="match status" value="1"/>
</dbReference>
<dbReference type="SUPFAM" id="SSF52402">
    <property type="entry name" value="Adenine nucleotide alpha hydrolases-like"/>
    <property type="match status" value="1"/>
</dbReference>
<dbReference type="AlphaFoldDB" id="A0A2S0K3G8"/>
<dbReference type="SUPFAM" id="SSF52467">
    <property type="entry name" value="DHS-like NAD/FAD-binding domain"/>
    <property type="match status" value="1"/>
</dbReference>
<protein>
    <submittedName>
        <fullName evidence="5">Electron transfer flavoprotein subunit alpha</fullName>
    </submittedName>
</protein>
<dbReference type="Pfam" id="PF00766">
    <property type="entry name" value="ETF_alpha"/>
    <property type="match status" value="1"/>
</dbReference>
<feature type="binding site" evidence="2">
    <location>
        <position position="215"/>
    </location>
    <ligand>
        <name>FAD</name>
        <dbReference type="ChEBI" id="CHEBI:57692"/>
    </ligand>
</feature>
<sequence length="324" mass="36119">MEKEIVIICDFQEYDDENILQVITKASSLSNQCNYKVTVLCVGHKDSEQLDKFFQYGADNIVICRQNEPFDMTYFTNIISNMIKTRIPKVILVPESSNGKITASILSARFEVGLIAGCTDIQFDENNELSFLRTAFNSVTIAKNNCSNGEFIIATVKKDIFAKQMKAGQCSGMIEEVTYDDDMEKLSNSWGVLERIEKFDKKEMNNLNKVFCIGRGVKNQDTFEKICQIANKLHVGIVGTRAVVEAGYIEKERMIGQSGKMLASPIYVGFGVSGASQHMIGVKNAEIIVAINKDKNAPIFEYADYAIVDDVEAVLAELEKMAEG</sequence>
<feature type="binding site" evidence="2">
    <location>
        <begin position="271"/>
        <end position="278"/>
    </location>
    <ligand>
        <name>FAD</name>
        <dbReference type="ChEBI" id="CHEBI:57692"/>
    </ligand>
</feature>
<comment type="cofactor">
    <cofactor evidence="2">
        <name>FAD</name>
        <dbReference type="ChEBI" id="CHEBI:57692"/>
    </cofactor>
    <text evidence="2">Binds 1 FAD per dimer.</text>
</comment>
<keyword evidence="2" id="KW-0285">Flavoprotein</keyword>
<dbReference type="Gene3D" id="3.40.50.620">
    <property type="entry name" value="HUPs"/>
    <property type="match status" value="1"/>
</dbReference>
<evidence type="ECO:0000256" key="2">
    <source>
        <dbReference type="PIRSR" id="PIRSR000089-1"/>
    </source>
</evidence>
<name>A0A2S0K3G8_LYSSH</name>